<keyword evidence="5 7" id="KW-1133">Transmembrane helix</keyword>
<dbReference type="InterPro" id="IPR003416">
    <property type="entry name" value="MgtC/SapB/SrpB/YhiD_fam"/>
</dbReference>
<evidence type="ECO:0000259" key="8">
    <source>
        <dbReference type="Pfam" id="PF02308"/>
    </source>
</evidence>
<keyword evidence="10" id="KW-1185">Reference proteome</keyword>
<dbReference type="Proteomes" id="UP000248326">
    <property type="component" value="Unassembled WGS sequence"/>
</dbReference>
<evidence type="ECO:0000256" key="7">
    <source>
        <dbReference type="SAM" id="Phobius"/>
    </source>
</evidence>
<sequence>MVEANDTLAHDLTLFGRMLVAFVLSGAIGLERELTRKAAGLRTHILVGTSSALFVILAELLVENFKDLSTNIRLDPLAVLSAVVSGISFLGAGAIFSSWRSGKTKGLTTAASILGTAGVGITCGLDHFLLATLVTGLFLATLRMVGWIEARGLREPDDE</sequence>
<dbReference type="RefSeq" id="WP_245900782.1">
    <property type="nucleotide sequence ID" value="NZ_QJSX01000004.1"/>
</dbReference>
<evidence type="ECO:0000313" key="10">
    <source>
        <dbReference type="Proteomes" id="UP000248326"/>
    </source>
</evidence>
<dbReference type="EMBL" id="QJSX01000004">
    <property type="protein sequence ID" value="PYE55001.1"/>
    <property type="molecule type" value="Genomic_DNA"/>
</dbReference>
<gene>
    <name evidence="9" type="ORF">DES52_104275</name>
</gene>
<feature type="transmembrane region" description="Helical" evidence="7">
    <location>
        <begin position="77"/>
        <end position="99"/>
    </location>
</feature>
<name>A0A318SDM0_9DEIO</name>
<keyword evidence="4 7" id="KW-0812">Transmembrane</keyword>
<feature type="domain" description="MgtC/SapB/SrpB/YhiD N-terminal" evidence="8">
    <location>
        <begin position="18"/>
        <end position="149"/>
    </location>
</feature>
<evidence type="ECO:0000256" key="2">
    <source>
        <dbReference type="ARBA" id="ARBA00009298"/>
    </source>
</evidence>
<evidence type="ECO:0000256" key="5">
    <source>
        <dbReference type="ARBA" id="ARBA00022989"/>
    </source>
</evidence>
<feature type="transmembrane region" description="Helical" evidence="7">
    <location>
        <begin position="43"/>
        <end position="62"/>
    </location>
</feature>
<dbReference type="PRINTS" id="PR01837">
    <property type="entry name" value="MGTCSAPBPROT"/>
</dbReference>
<dbReference type="PANTHER" id="PTHR33778">
    <property type="entry name" value="PROTEIN MGTC"/>
    <property type="match status" value="1"/>
</dbReference>
<comment type="caution">
    <text evidence="9">The sequence shown here is derived from an EMBL/GenBank/DDBJ whole genome shotgun (WGS) entry which is preliminary data.</text>
</comment>
<organism evidence="9 10">
    <name type="scientific">Deinococcus yavapaiensis KR-236</name>
    <dbReference type="NCBI Taxonomy" id="694435"/>
    <lineage>
        <taxon>Bacteria</taxon>
        <taxon>Thermotogati</taxon>
        <taxon>Deinococcota</taxon>
        <taxon>Deinococci</taxon>
        <taxon>Deinococcales</taxon>
        <taxon>Deinococcaceae</taxon>
        <taxon>Deinococcus</taxon>
    </lineage>
</organism>
<comment type="subcellular location">
    <subcellularLocation>
        <location evidence="1">Cell membrane</location>
        <topology evidence="1">Multi-pass membrane protein</topology>
    </subcellularLocation>
</comment>
<accession>A0A318SDM0</accession>
<feature type="transmembrane region" description="Helical" evidence="7">
    <location>
        <begin position="12"/>
        <end position="31"/>
    </location>
</feature>
<dbReference type="AlphaFoldDB" id="A0A318SDM0"/>
<protein>
    <submittedName>
        <fullName evidence="9">Putative Mg2+ transporter-C (MgtC) family protein</fullName>
    </submittedName>
</protein>
<proteinExistence type="inferred from homology"/>
<evidence type="ECO:0000256" key="3">
    <source>
        <dbReference type="ARBA" id="ARBA00022475"/>
    </source>
</evidence>
<dbReference type="InterPro" id="IPR049177">
    <property type="entry name" value="MgtC_SapB_SrpB_YhiD_N"/>
</dbReference>
<evidence type="ECO:0000256" key="6">
    <source>
        <dbReference type="ARBA" id="ARBA00023136"/>
    </source>
</evidence>
<keyword evidence="3" id="KW-1003">Cell membrane</keyword>
<evidence type="ECO:0000313" key="9">
    <source>
        <dbReference type="EMBL" id="PYE55001.1"/>
    </source>
</evidence>
<evidence type="ECO:0000256" key="4">
    <source>
        <dbReference type="ARBA" id="ARBA00022692"/>
    </source>
</evidence>
<keyword evidence="6 7" id="KW-0472">Membrane</keyword>
<dbReference type="GO" id="GO:0005886">
    <property type="term" value="C:plasma membrane"/>
    <property type="evidence" value="ECO:0007669"/>
    <property type="project" value="UniProtKB-SubCell"/>
</dbReference>
<dbReference type="Pfam" id="PF02308">
    <property type="entry name" value="MgtC"/>
    <property type="match status" value="1"/>
</dbReference>
<reference evidence="9 10" key="1">
    <citation type="submission" date="2018-06" db="EMBL/GenBank/DDBJ databases">
        <title>Genomic Encyclopedia of Type Strains, Phase IV (KMG-IV): sequencing the most valuable type-strain genomes for metagenomic binning, comparative biology and taxonomic classification.</title>
        <authorList>
            <person name="Goeker M."/>
        </authorList>
    </citation>
    <scope>NUCLEOTIDE SEQUENCE [LARGE SCALE GENOMIC DNA]</scope>
    <source>
        <strain evidence="9 10">DSM 18048</strain>
    </source>
</reference>
<evidence type="ECO:0000256" key="1">
    <source>
        <dbReference type="ARBA" id="ARBA00004651"/>
    </source>
</evidence>
<dbReference type="PANTHER" id="PTHR33778:SF1">
    <property type="entry name" value="MAGNESIUM TRANSPORTER YHID-RELATED"/>
    <property type="match status" value="1"/>
</dbReference>
<comment type="similarity">
    <text evidence="2">Belongs to the MgtC/SapB family.</text>
</comment>